<dbReference type="Pfam" id="PF03917">
    <property type="entry name" value="GSH_synth_ATP"/>
    <property type="match status" value="1"/>
</dbReference>
<gene>
    <name evidence="2" type="ORF">niasHT_033571</name>
</gene>
<dbReference type="AlphaFoldDB" id="A0ABD2HYF1"/>
<keyword evidence="1" id="KW-0732">Signal</keyword>
<organism evidence="2 3">
    <name type="scientific">Heterodera trifolii</name>
    <dbReference type="NCBI Taxonomy" id="157864"/>
    <lineage>
        <taxon>Eukaryota</taxon>
        <taxon>Metazoa</taxon>
        <taxon>Ecdysozoa</taxon>
        <taxon>Nematoda</taxon>
        <taxon>Chromadorea</taxon>
        <taxon>Rhabditida</taxon>
        <taxon>Tylenchina</taxon>
        <taxon>Tylenchomorpha</taxon>
        <taxon>Tylenchoidea</taxon>
        <taxon>Heteroderidae</taxon>
        <taxon>Heteroderinae</taxon>
        <taxon>Heterodera</taxon>
    </lineage>
</organism>
<proteinExistence type="predicted"/>
<dbReference type="EMBL" id="JBICBT010001386">
    <property type="protein sequence ID" value="KAL3070061.1"/>
    <property type="molecule type" value="Genomic_DNA"/>
</dbReference>
<dbReference type="SUPFAM" id="SSF56059">
    <property type="entry name" value="Glutathione synthetase ATP-binding domain-like"/>
    <property type="match status" value="1"/>
</dbReference>
<dbReference type="PANTHER" id="PTHR11130:SF0">
    <property type="entry name" value="GLUTATHIONE SYNTHETASE"/>
    <property type="match status" value="1"/>
</dbReference>
<dbReference type="Proteomes" id="UP001620626">
    <property type="component" value="Unassembled WGS sequence"/>
</dbReference>
<evidence type="ECO:0000313" key="3">
    <source>
        <dbReference type="Proteomes" id="UP001620626"/>
    </source>
</evidence>
<feature type="signal peptide" evidence="1">
    <location>
        <begin position="1"/>
        <end position="20"/>
    </location>
</feature>
<dbReference type="Gene3D" id="3.30.1490.80">
    <property type="match status" value="1"/>
</dbReference>
<feature type="chain" id="PRO_5044774025" description="Effector protein" evidence="1">
    <location>
        <begin position="21"/>
        <end position="158"/>
    </location>
</feature>
<evidence type="ECO:0008006" key="4">
    <source>
        <dbReference type="Google" id="ProtNLM"/>
    </source>
</evidence>
<name>A0ABD2HYF1_9BILA</name>
<dbReference type="PANTHER" id="PTHR11130">
    <property type="entry name" value="GLUTATHIONE SYNTHETASE"/>
    <property type="match status" value="1"/>
</dbReference>
<dbReference type="InterPro" id="IPR014049">
    <property type="entry name" value="Glutathione_synthase_N_euk"/>
</dbReference>
<keyword evidence="3" id="KW-1185">Reference proteome</keyword>
<comment type="caution">
    <text evidence="2">The sequence shown here is derived from an EMBL/GenBank/DDBJ whole genome shotgun (WGS) entry which is preliminary data.</text>
</comment>
<protein>
    <recommendedName>
        <fullName evidence="4">Effector protein</fullName>
    </recommendedName>
</protein>
<evidence type="ECO:0000313" key="2">
    <source>
        <dbReference type="EMBL" id="KAL3070061.1"/>
    </source>
</evidence>
<accession>A0ABD2HYF1</accession>
<evidence type="ECO:0000256" key="1">
    <source>
        <dbReference type="SAM" id="SignalP"/>
    </source>
</evidence>
<dbReference type="InterPro" id="IPR005615">
    <property type="entry name" value="Glutathione_synthase"/>
</dbReference>
<reference evidence="2 3" key="1">
    <citation type="submission" date="2024-10" db="EMBL/GenBank/DDBJ databases">
        <authorList>
            <person name="Kim D."/>
        </authorList>
    </citation>
    <scope>NUCLEOTIDE SEQUENCE [LARGE SCALE GENOMIC DNA]</scope>
    <source>
        <strain evidence="2">BH-2024</strain>
    </source>
</reference>
<sequence length="158" mass="18326">MNILFLFAICFGFLPSFGEGTKNLEDIPSGSTNNEATDDAQQSDEQFLMGQIEEAKKWALDNGLIQRVGLFGAFSFAPFSLFPSPFPRELFHKAVDVQKSLQLLYFRAMRDFDFLKEMHRDIIETNEKFRQLVELTENCYKDGHKQPLIWFCQRAVKK</sequence>